<dbReference type="InterPro" id="IPR050627">
    <property type="entry name" value="Nitroreductase/BluB"/>
</dbReference>
<organism evidence="13 14">
    <name type="scientific">Melghirimyces thermohalophilus</name>
    <dbReference type="NCBI Taxonomy" id="1236220"/>
    <lineage>
        <taxon>Bacteria</taxon>
        <taxon>Bacillati</taxon>
        <taxon>Bacillota</taxon>
        <taxon>Bacilli</taxon>
        <taxon>Bacillales</taxon>
        <taxon>Thermoactinomycetaceae</taxon>
        <taxon>Melghirimyces</taxon>
    </lineage>
</organism>
<dbReference type="Gene3D" id="3.40.109.10">
    <property type="entry name" value="NADH Oxidase"/>
    <property type="match status" value="1"/>
</dbReference>
<reference evidence="13 14" key="1">
    <citation type="submission" date="2016-10" db="EMBL/GenBank/DDBJ databases">
        <authorList>
            <person name="de Groot N.N."/>
        </authorList>
    </citation>
    <scope>NUCLEOTIDE SEQUENCE [LARGE SCALE GENOMIC DNA]</scope>
    <source>
        <strain evidence="13 14">DSM 45514</strain>
    </source>
</reference>
<keyword evidence="7" id="KW-0520">NAD</keyword>
<evidence type="ECO:0000256" key="6">
    <source>
        <dbReference type="ARBA" id="ARBA00023002"/>
    </source>
</evidence>
<evidence type="ECO:0000256" key="3">
    <source>
        <dbReference type="ARBA" id="ARBA00022643"/>
    </source>
</evidence>
<evidence type="ECO:0000313" key="14">
    <source>
        <dbReference type="Proteomes" id="UP000199387"/>
    </source>
</evidence>
<evidence type="ECO:0000313" key="13">
    <source>
        <dbReference type="EMBL" id="SDC24885.1"/>
    </source>
</evidence>
<dbReference type="NCBIfam" id="TIGR02476">
    <property type="entry name" value="BluB"/>
    <property type="match status" value="1"/>
</dbReference>
<dbReference type="CDD" id="cd02145">
    <property type="entry name" value="BluB"/>
    <property type="match status" value="1"/>
</dbReference>
<keyword evidence="5" id="KW-0521">NADP</keyword>
<dbReference type="AlphaFoldDB" id="A0A1G6K2P3"/>
<evidence type="ECO:0000256" key="9">
    <source>
        <dbReference type="ARBA" id="ARBA00061097"/>
    </source>
</evidence>
<dbReference type="PANTHER" id="PTHR23026:SF90">
    <property type="entry name" value="IODOTYROSINE DEIODINASE 1"/>
    <property type="match status" value="1"/>
</dbReference>
<evidence type="ECO:0000256" key="11">
    <source>
        <dbReference type="ARBA" id="ARBA00068702"/>
    </source>
</evidence>
<evidence type="ECO:0000259" key="12">
    <source>
        <dbReference type="Pfam" id="PF00881"/>
    </source>
</evidence>
<dbReference type="OrthoDB" id="9782629at2"/>
<keyword evidence="2" id="KW-0285">Flavoprotein</keyword>
<dbReference type="Proteomes" id="UP000199387">
    <property type="component" value="Unassembled WGS sequence"/>
</dbReference>
<name>A0A1G6K2P3_9BACL</name>
<sequence length="214" mass="24780">MDFSPEEREAIYRVIRARRDIRRFTPQPIPEEALARILEAAHHAPSVGFKQPWNFILITSEKIRRRIKQGFERVNAEELARLEADERKELYSRLKLEGIMESPLNIAVTCDRRRDAPFVLGQRPMPDTDVYSTCLAVQNMWLAARAEGIGLGWVSILDTKETESILGLPDHVQLVAYLCIGYPVEFQSEPMLQQTGWKSRLDLNRLIYRDTWGN</sequence>
<accession>A0A1G6K2P3</accession>
<keyword evidence="3" id="KW-0288">FMN</keyword>
<evidence type="ECO:0000256" key="4">
    <source>
        <dbReference type="ARBA" id="ARBA00022741"/>
    </source>
</evidence>
<comment type="subunit">
    <text evidence="1">Homooctamer.</text>
</comment>
<dbReference type="GO" id="GO:0009236">
    <property type="term" value="P:cobalamin biosynthetic process"/>
    <property type="evidence" value="ECO:0007669"/>
    <property type="project" value="UniProtKB-ARBA"/>
</dbReference>
<dbReference type="PANTHER" id="PTHR23026">
    <property type="entry name" value="NADPH NITROREDUCTASE"/>
    <property type="match status" value="1"/>
</dbReference>
<proteinExistence type="inferred from homology"/>
<dbReference type="EMBL" id="FMZA01000005">
    <property type="protein sequence ID" value="SDC24885.1"/>
    <property type="molecule type" value="Genomic_DNA"/>
</dbReference>
<evidence type="ECO:0000256" key="8">
    <source>
        <dbReference type="ARBA" id="ARBA00051314"/>
    </source>
</evidence>
<keyword evidence="6" id="KW-0560">Oxidoreductase</keyword>
<evidence type="ECO:0000256" key="1">
    <source>
        <dbReference type="ARBA" id="ARBA00011823"/>
    </source>
</evidence>
<keyword evidence="4" id="KW-0547">Nucleotide-binding</keyword>
<gene>
    <name evidence="13" type="ORF">SAMN04488112_10524</name>
</gene>
<evidence type="ECO:0000256" key="7">
    <source>
        <dbReference type="ARBA" id="ARBA00023027"/>
    </source>
</evidence>
<comment type="similarity">
    <text evidence="9">Belongs to the BluB family.</text>
</comment>
<dbReference type="InterPro" id="IPR000415">
    <property type="entry name" value="Nitroreductase-like"/>
</dbReference>
<dbReference type="GO" id="GO:0102919">
    <property type="term" value="F:5,6-dimethylbenzimidazole synthase activity"/>
    <property type="evidence" value="ECO:0007669"/>
    <property type="project" value="UniProtKB-EC"/>
</dbReference>
<dbReference type="EC" id="1.13.11.79" evidence="10"/>
<dbReference type="GO" id="GO:0000166">
    <property type="term" value="F:nucleotide binding"/>
    <property type="evidence" value="ECO:0007669"/>
    <property type="project" value="UniProtKB-KW"/>
</dbReference>
<keyword evidence="14" id="KW-1185">Reference proteome</keyword>
<dbReference type="FunFam" id="3.40.109.10:FF:000013">
    <property type="entry name" value="5,6-dimethylbenzimidazole synthase"/>
    <property type="match status" value="1"/>
</dbReference>
<dbReference type="InterPro" id="IPR029479">
    <property type="entry name" value="Nitroreductase"/>
</dbReference>
<dbReference type="InterPro" id="IPR012825">
    <property type="entry name" value="BluB"/>
</dbReference>
<dbReference type="STRING" id="1236220.SAMN04488112_10524"/>
<comment type="catalytic activity">
    <reaction evidence="8">
        <text>FMNH2 + O2 = dialurate + 5,6-dimethylbenzimidazole + D-erythrose 4-phosphate + H(+)</text>
        <dbReference type="Rhea" id="RHEA:27345"/>
        <dbReference type="ChEBI" id="CHEBI:15378"/>
        <dbReference type="ChEBI" id="CHEBI:15379"/>
        <dbReference type="ChEBI" id="CHEBI:15890"/>
        <dbReference type="ChEBI" id="CHEBI:16897"/>
        <dbReference type="ChEBI" id="CHEBI:57618"/>
        <dbReference type="ChEBI" id="CHEBI:140629"/>
        <dbReference type="EC" id="1.13.11.79"/>
    </reaction>
</comment>
<evidence type="ECO:0000256" key="2">
    <source>
        <dbReference type="ARBA" id="ARBA00022630"/>
    </source>
</evidence>
<dbReference type="RefSeq" id="WP_091567409.1">
    <property type="nucleotide sequence ID" value="NZ_FMZA01000005.1"/>
</dbReference>
<feature type="domain" description="Nitroreductase" evidence="12">
    <location>
        <begin position="15"/>
        <end position="182"/>
    </location>
</feature>
<dbReference type="SUPFAM" id="SSF55469">
    <property type="entry name" value="FMN-dependent nitroreductase-like"/>
    <property type="match status" value="1"/>
</dbReference>
<protein>
    <recommendedName>
        <fullName evidence="11">5,6-dimethylbenzimidazole synthase</fullName>
        <ecNumber evidence="10">1.13.11.79</ecNumber>
    </recommendedName>
</protein>
<evidence type="ECO:0000256" key="10">
    <source>
        <dbReference type="ARBA" id="ARBA00066311"/>
    </source>
</evidence>
<dbReference type="Pfam" id="PF00881">
    <property type="entry name" value="Nitroreductase"/>
    <property type="match status" value="1"/>
</dbReference>
<evidence type="ECO:0000256" key="5">
    <source>
        <dbReference type="ARBA" id="ARBA00022857"/>
    </source>
</evidence>